<dbReference type="InParanoid" id="A0A7M7NNA5"/>
<dbReference type="GO" id="GO:0008270">
    <property type="term" value="F:zinc ion binding"/>
    <property type="evidence" value="ECO:0007669"/>
    <property type="project" value="UniProtKB-KW"/>
</dbReference>
<protein>
    <recommendedName>
        <fullName evidence="3">SWIM-type domain-containing protein</fullName>
    </recommendedName>
</protein>
<dbReference type="Pfam" id="PF21056">
    <property type="entry name" value="ZSWIM1-3_RNaseH-like"/>
    <property type="match status" value="1"/>
</dbReference>
<keyword evidence="5" id="KW-1185">Reference proteome</keyword>
<keyword evidence="1" id="KW-0479">Metal-binding</keyword>
<evidence type="ECO:0000313" key="4">
    <source>
        <dbReference type="EnsemblMetazoa" id="XP_030838163"/>
    </source>
</evidence>
<proteinExistence type="predicted"/>
<evidence type="ECO:0000259" key="3">
    <source>
        <dbReference type="PROSITE" id="PS50966"/>
    </source>
</evidence>
<sequence length="812" mass="90228">MEANSNTSNIQCHGVRIPVNLVELLPAAGYKYHLCDIDELPGSSYSFNATLRVNVATEAQAVQWVDDFKGSSSCTWRVKTTYPCTGKYVVFKKAYICHHNTRPKPGANEKRKTPSKHTNCPTSFQVTVKNFKTANNQESRNKTDRHLPEFPAVVKFCYQHNHNVSCSDALKYRDVSRETTQKLRELFHRKYGPTAALEALKNQLQVEHGSNYYKVAADRAVCPDVQYCCRLYQKVLKENSVNASSASGENTTLTGLTDLADQYNATSGNMAVAVTDDHQVIAAICTPLMQRVHVLHQYSSELCFMDASTNLDRQDCKCYLLLTHSCVGGLPLGVLITTSETQSTISAALDLYKTILPAGCFGGRDAIGPQLFITDDCLAERQALNEAFPQSTLLLCSFHLLQATRRWLWSAANKIPLTERSNHLSHMRRMILAPSEEEADSFLASSMANPKLHKSFKDYLQRAYERKNEWACSYRTDLPLISNVANNFCEAAVRVLRDKVLSKTKAFSIAQLADFVSNRLEDYYQRRILDVANGRFDNIPSSKNVVNACDGLTEQDITKISETEYKVVSHSPPDTEYHVNTHVGCCTCSIGRTGGPCKHQAAVARFHSTPSLNYVPLLTDTNARLLLYRIATGREVAEEGWFAGLESVPVEELTVHSPNLVPEEMPETRNVNLTAAVDSLLSFNKRKAPHSQIVADVKSRLQSMGSKISDKLDLDPETFLPAVESMLEQFETIKTDSHLQSALHSFGMCTGICMALKKRQRRLLPAGLLPAGTSYVVVQPTATVNMSSSLLPAPKRKKAAPHSLSHCVSKNT</sequence>
<dbReference type="InterPro" id="IPR048324">
    <property type="entry name" value="ZSWIM1-3_RNaseH-like"/>
</dbReference>
<reference evidence="4" key="2">
    <citation type="submission" date="2021-01" db="UniProtKB">
        <authorList>
            <consortium name="EnsemblMetazoa"/>
        </authorList>
    </citation>
    <scope>IDENTIFICATION</scope>
</reference>
<dbReference type="InterPro" id="IPR007527">
    <property type="entry name" value="Znf_SWIM"/>
</dbReference>
<reference evidence="5" key="1">
    <citation type="submission" date="2015-02" db="EMBL/GenBank/DDBJ databases">
        <title>Genome sequencing for Strongylocentrotus purpuratus.</title>
        <authorList>
            <person name="Murali S."/>
            <person name="Liu Y."/>
            <person name="Vee V."/>
            <person name="English A."/>
            <person name="Wang M."/>
            <person name="Skinner E."/>
            <person name="Han Y."/>
            <person name="Muzny D.M."/>
            <person name="Worley K.C."/>
            <person name="Gibbs R.A."/>
        </authorList>
    </citation>
    <scope>NUCLEOTIDE SEQUENCE</scope>
</reference>
<dbReference type="PROSITE" id="PS50966">
    <property type="entry name" value="ZF_SWIM"/>
    <property type="match status" value="1"/>
</dbReference>
<dbReference type="GeneID" id="752725"/>
<evidence type="ECO:0000256" key="2">
    <source>
        <dbReference type="SAM" id="MobiDB-lite"/>
    </source>
</evidence>
<feature type="region of interest" description="Disordered" evidence="2">
    <location>
        <begin position="793"/>
        <end position="812"/>
    </location>
</feature>
<feature type="domain" description="SWIM-type" evidence="3">
    <location>
        <begin position="577"/>
        <end position="608"/>
    </location>
</feature>
<organism evidence="4 5">
    <name type="scientific">Strongylocentrotus purpuratus</name>
    <name type="common">Purple sea urchin</name>
    <dbReference type="NCBI Taxonomy" id="7668"/>
    <lineage>
        <taxon>Eukaryota</taxon>
        <taxon>Metazoa</taxon>
        <taxon>Echinodermata</taxon>
        <taxon>Eleutherozoa</taxon>
        <taxon>Echinozoa</taxon>
        <taxon>Echinoidea</taxon>
        <taxon>Euechinoidea</taxon>
        <taxon>Echinacea</taxon>
        <taxon>Camarodonta</taxon>
        <taxon>Echinidea</taxon>
        <taxon>Strongylocentrotidae</taxon>
        <taxon>Strongylocentrotus</taxon>
    </lineage>
</organism>
<dbReference type="AlphaFoldDB" id="A0A7M7NNA5"/>
<keyword evidence="1" id="KW-0862">Zinc</keyword>
<dbReference type="KEGG" id="spu:752725"/>
<name>A0A7M7NNA5_STRPU</name>
<keyword evidence="1" id="KW-0863">Zinc-finger</keyword>
<accession>A0A7M7NNA5</accession>
<dbReference type="PANTHER" id="PTHR35385:SF2">
    <property type="entry name" value="PROTEIN B, PUTATIVE-RELATED"/>
    <property type="match status" value="1"/>
</dbReference>
<dbReference type="RefSeq" id="XP_030838163.1">
    <property type="nucleotide sequence ID" value="XM_030982303.1"/>
</dbReference>
<dbReference type="PANTHER" id="PTHR35385">
    <property type="entry name" value="PROTEIN B, PUTATIVE-RELATED-RELATED"/>
    <property type="match status" value="1"/>
</dbReference>
<dbReference type="OrthoDB" id="6362223at2759"/>
<dbReference type="EnsemblMetazoa" id="XM_030982303">
    <property type="protein sequence ID" value="XP_030838163"/>
    <property type="gene ID" value="LOC752725"/>
</dbReference>
<evidence type="ECO:0000313" key="5">
    <source>
        <dbReference type="Proteomes" id="UP000007110"/>
    </source>
</evidence>
<dbReference type="Proteomes" id="UP000007110">
    <property type="component" value="Unassembled WGS sequence"/>
</dbReference>
<evidence type="ECO:0000256" key="1">
    <source>
        <dbReference type="PROSITE-ProRule" id="PRU00325"/>
    </source>
</evidence>
<dbReference type="OMA" id="ICHHNTR"/>